<dbReference type="PRINTS" id="PR00722">
    <property type="entry name" value="CHYMOTRYPSIN"/>
</dbReference>
<accession>A0ABM3GG06</accession>
<dbReference type="GeneID" id="124295060"/>
<dbReference type="Proteomes" id="UP000829291">
    <property type="component" value="Chromosome 6"/>
</dbReference>
<evidence type="ECO:0000259" key="1">
    <source>
        <dbReference type="PROSITE" id="PS50240"/>
    </source>
</evidence>
<dbReference type="SUPFAM" id="SSF50494">
    <property type="entry name" value="Trypsin-like serine proteases"/>
    <property type="match status" value="1"/>
</dbReference>
<proteinExistence type="predicted"/>
<protein>
    <submittedName>
        <fullName evidence="3">Uncharacterized protein LOC124295060</fullName>
    </submittedName>
</protein>
<dbReference type="PROSITE" id="PS50240">
    <property type="entry name" value="TRYPSIN_DOM"/>
    <property type="match status" value="1"/>
</dbReference>
<gene>
    <name evidence="3" type="primary">LOC124295060</name>
</gene>
<feature type="domain" description="Peptidase S1" evidence="1">
    <location>
        <begin position="533"/>
        <end position="804"/>
    </location>
</feature>
<evidence type="ECO:0000313" key="3">
    <source>
        <dbReference type="RefSeq" id="XP_046599205.1"/>
    </source>
</evidence>
<dbReference type="SMART" id="SM00020">
    <property type="entry name" value="Tryp_SPc"/>
    <property type="match status" value="1"/>
</dbReference>
<name>A0ABM3GG06_NEOLC</name>
<dbReference type="InterPro" id="IPR001314">
    <property type="entry name" value="Peptidase_S1A"/>
</dbReference>
<organism evidence="2 3">
    <name type="scientific">Neodiprion lecontei</name>
    <name type="common">Redheaded pine sawfly</name>
    <dbReference type="NCBI Taxonomy" id="441921"/>
    <lineage>
        <taxon>Eukaryota</taxon>
        <taxon>Metazoa</taxon>
        <taxon>Ecdysozoa</taxon>
        <taxon>Arthropoda</taxon>
        <taxon>Hexapoda</taxon>
        <taxon>Insecta</taxon>
        <taxon>Pterygota</taxon>
        <taxon>Neoptera</taxon>
        <taxon>Endopterygota</taxon>
        <taxon>Hymenoptera</taxon>
        <taxon>Tenthredinoidea</taxon>
        <taxon>Diprionidae</taxon>
        <taxon>Diprioninae</taxon>
        <taxon>Neodiprion</taxon>
    </lineage>
</organism>
<dbReference type="InterPro" id="IPR018114">
    <property type="entry name" value="TRYPSIN_HIS"/>
</dbReference>
<dbReference type="PANTHER" id="PTHR24258">
    <property type="entry name" value="SERINE PROTEASE-RELATED"/>
    <property type="match status" value="1"/>
</dbReference>
<dbReference type="Pfam" id="PF00089">
    <property type="entry name" value="Trypsin"/>
    <property type="match status" value="1"/>
</dbReference>
<keyword evidence="2" id="KW-1185">Reference proteome</keyword>
<dbReference type="InterPro" id="IPR043504">
    <property type="entry name" value="Peptidase_S1_PA_chymotrypsin"/>
</dbReference>
<dbReference type="Pfam" id="PF18322">
    <property type="entry name" value="CLIP_1"/>
    <property type="match status" value="4"/>
</dbReference>
<dbReference type="Gene3D" id="2.40.10.10">
    <property type="entry name" value="Trypsin-like serine proteases"/>
    <property type="match status" value="2"/>
</dbReference>
<dbReference type="CDD" id="cd00190">
    <property type="entry name" value="Tryp_SPc"/>
    <property type="match status" value="1"/>
</dbReference>
<dbReference type="InterPro" id="IPR001254">
    <property type="entry name" value="Trypsin_dom"/>
</dbReference>
<dbReference type="InterPro" id="IPR041515">
    <property type="entry name" value="PPAF-2-like_Clip"/>
</dbReference>
<dbReference type="InterPro" id="IPR009003">
    <property type="entry name" value="Peptidase_S1_PA"/>
</dbReference>
<dbReference type="PROSITE" id="PS00134">
    <property type="entry name" value="TRYPSIN_HIS"/>
    <property type="match status" value="1"/>
</dbReference>
<evidence type="ECO:0000313" key="2">
    <source>
        <dbReference type="Proteomes" id="UP000829291"/>
    </source>
</evidence>
<dbReference type="RefSeq" id="XP_046599205.1">
    <property type="nucleotide sequence ID" value="XM_046743249.1"/>
</dbReference>
<sequence length="809" mass="86017">MGNSVQFALVVAVGAIALTASSATWGHFLRPGKNIVWPGDLSIATPASPGRVPLFLLHILKHKLNPHKVQKVTTTPMSHSQCFCVPYYLCDMNNNIITSGIGVIDIRFRPCTGDLEVCCYMPNLNMSTPMPIPTATPTLMPMTSMPPTMMPTMPPTTMPTMMPTMPPTMMPTMPPTMMPTMPPATMTTMPPTMMPTMPPATMPTMPPTTMPTMPPTTMPTMPPTTMPTTLPTMAPAMMSTAPPTMPPTHPPTMMPTMPPTTSATMAPTTMPTAVPTTPPTMTPTMTPATMPTMAPSMMSTMTPTSAPITVFPTPSLSLNCLCVETYQCDASGVIIISGAGVIDPRRQNQRLCPIATQVCCRIPTSVVFPTSMPAMTSMSPAVPSSQLCVCVKTWQCDLMGYVIVSGAGNIDPRFPIGRFGQLGSACSAADETCCKIPANGQDSAVGFPSNGMQPYPSGGLGPIRNPGTDRACICVKTLRCADGFVVSQDGAGIIDPRFGICPMPDDVCCQLQGIVGVKGVGLPSNGRHTLVVTAGGTGSKFDSCGMRSNDYNAGAQRADGPGATLFGEFPWMVALLVRQTKNPLLFQCGGSLLSTRAVLTAAHCVAGQEVGRLVVRVGEWDTRSNNEPLPYQEAGVQTILKHPQFYSGGLYHDVAVLILTSEVNYQTNVRPICLPQQGMAITPGVRCYATGWGRNSFGVEGQYQAVLRQVDLPIVERSDCQNRLRSTRLGQYFQLHGSFMCAGGEPSKDTCTGDGGGPLVCPTSTGRYFQVGVVSWGIGCGSSTTPAVYASVPQHRQWIDQQLANYGVL</sequence>
<reference evidence="3" key="1">
    <citation type="submission" date="2025-08" db="UniProtKB">
        <authorList>
            <consortium name="RefSeq"/>
        </authorList>
    </citation>
    <scope>IDENTIFICATION</scope>
    <source>
        <tissue evidence="3">Thorax and Abdomen</tissue>
    </source>
</reference>
<dbReference type="PANTHER" id="PTHR24258:SF129">
    <property type="entry name" value="LP15124P-RELATED"/>
    <property type="match status" value="1"/>
</dbReference>